<sequence>MKFLIIFILTFSLYSQEFSIELKGMDIGKIDDITTIKKGYLKAKAKNFLVRIFLGEKYLILYDDRFTKNNQKNIKYKKDSHKILFLISYVLNNEISKKPFKIDISSQKYIIARLTYDVNNTQRIDYDYYSKNKLKSKGYVETHNKTFEEFVNITNGIKITKI</sequence>
<proteinExistence type="predicted"/>
<reference evidence="1" key="1">
    <citation type="submission" date="2020-01" db="EMBL/GenBank/DDBJ databases">
        <authorList>
            <person name="Meier V. D."/>
            <person name="Meier V D."/>
        </authorList>
    </citation>
    <scope>NUCLEOTIDE SEQUENCE</scope>
    <source>
        <strain evidence="1">HLG_WM_MAG_12</strain>
    </source>
</reference>
<organism evidence="1">
    <name type="scientific">uncultured Campylobacterales bacterium</name>
    <dbReference type="NCBI Taxonomy" id="352960"/>
    <lineage>
        <taxon>Bacteria</taxon>
        <taxon>Pseudomonadati</taxon>
        <taxon>Campylobacterota</taxon>
        <taxon>Epsilonproteobacteria</taxon>
        <taxon>Campylobacterales</taxon>
        <taxon>environmental samples</taxon>
    </lineage>
</organism>
<dbReference type="AlphaFoldDB" id="A0A6S6RYQ0"/>
<name>A0A6S6RYQ0_9BACT</name>
<evidence type="ECO:0000313" key="1">
    <source>
        <dbReference type="EMBL" id="CAA6802250.1"/>
    </source>
</evidence>
<dbReference type="EMBL" id="CACVAW010000009">
    <property type="protein sequence ID" value="CAA6802250.1"/>
    <property type="molecule type" value="Genomic_DNA"/>
</dbReference>
<protein>
    <submittedName>
        <fullName evidence="1">Uncharacterized protein</fullName>
    </submittedName>
</protein>
<accession>A0A6S6RYQ0</accession>
<gene>
    <name evidence="1" type="ORF">HELGO_WM11574</name>
</gene>